<comment type="caution">
    <text evidence="2">The sequence shown here is derived from an EMBL/GenBank/DDBJ whole genome shotgun (WGS) entry which is preliminary data.</text>
</comment>
<dbReference type="SUPFAM" id="SSF51735">
    <property type="entry name" value="NAD(P)-binding Rossmann-fold domains"/>
    <property type="match status" value="1"/>
</dbReference>
<organism evidence="2 3">
    <name type="scientific">Bradyrhizobium lablabi</name>
    <dbReference type="NCBI Taxonomy" id="722472"/>
    <lineage>
        <taxon>Bacteria</taxon>
        <taxon>Pseudomonadati</taxon>
        <taxon>Pseudomonadota</taxon>
        <taxon>Alphaproteobacteria</taxon>
        <taxon>Hyphomicrobiales</taxon>
        <taxon>Nitrobacteraceae</taxon>
        <taxon>Bradyrhizobium</taxon>
    </lineage>
</organism>
<dbReference type="InterPro" id="IPR036291">
    <property type="entry name" value="NAD(P)-bd_dom_sf"/>
</dbReference>
<dbReference type="AlphaFoldDB" id="A0A0R3N1S7"/>
<dbReference type="EMBL" id="LLYB01000065">
    <property type="protein sequence ID" value="KRR24061.1"/>
    <property type="molecule type" value="Genomic_DNA"/>
</dbReference>
<protein>
    <submittedName>
        <fullName evidence="2">Oxidoreductase</fullName>
    </submittedName>
</protein>
<dbReference type="Gene3D" id="3.40.50.720">
    <property type="entry name" value="NAD(P)-binding Rossmann-like Domain"/>
    <property type="match status" value="1"/>
</dbReference>
<sequence>MKRDKNFTRSRADAARADFSGLKVAIVGGTGGIGRAFSRLLASRGASVVVVGQSFRDSDVPGIEFIKADLSLMREAQRVAHLLPAEGLDLVIFTTGIMAGPTREVTAENIERDMAVSYLSRLAIVREIGPRLGKRQAAGQMKPRVFIMGFPGNGQAGNLDDLNSEKSYGRWAAHMNTVAGNEALVLDGAKRYPNANFFGLNPGFIKSNIRSNLFGGKTLLYRFIEWMTGLVASSAEDYAERLAPLLVSPDLEAHSGVMFDRKGQAILPSPELTDGNYVAAFIAASEALV</sequence>
<evidence type="ECO:0000313" key="3">
    <source>
        <dbReference type="Proteomes" id="UP000051660"/>
    </source>
</evidence>
<reference evidence="2 3" key="1">
    <citation type="submission" date="2014-03" db="EMBL/GenBank/DDBJ databases">
        <title>Bradyrhizobium valentinum sp. nov., isolated from effective nodules of Lupinus mariae-josephae, a lupine endemic of basic-lime soils in Eastern Spain.</title>
        <authorList>
            <person name="Duran D."/>
            <person name="Rey L."/>
            <person name="Navarro A."/>
            <person name="Busquets A."/>
            <person name="Imperial J."/>
            <person name="Ruiz-Argueso T."/>
        </authorList>
    </citation>
    <scope>NUCLEOTIDE SEQUENCE [LARGE SCALE GENOMIC DNA]</scope>
    <source>
        <strain evidence="2 3">CCBAU 23086</strain>
    </source>
</reference>
<dbReference type="PANTHER" id="PTHR47534:SF3">
    <property type="entry name" value="ALCOHOL DEHYDROGENASE-LIKE C-TERMINAL DOMAIN-CONTAINING PROTEIN"/>
    <property type="match status" value="1"/>
</dbReference>
<dbReference type="PANTHER" id="PTHR47534">
    <property type="entry name" value="YALI0E05731P"/>
    <property type="match status" value="1"/>
</dbReference>
<dbReference type="OrthoDB" id="109589at2"/>
<dbReference type="Pfam" id="PF00106">
    <property type="entry name" value="adh_short"/>
    <property type="match status" value="1"/>
</dbReference>
<dbReference type="InterPro" id="IPR052228">
    <property type="entry name" value="Sec_Metab_Biosynth_Oxidored"/>
</dbReference>
<evidence type="ECO:0000313" key="2">
    <source>
        <dbReference type="EMBL" id="KRR24061.1"/>
    </source>
</evidence>
<dbReference type="RefSeq" id="WP_057858689.1">
    <property type="nucleotide sequence ID" value="NZ_LLYB01000065.1"/>
</dbReference>
<gene>
    <name evidence="2" type="ORF">CQ14_15020</name>
</gene>
<accession>A0A0R3N1S7</accession>
<proteinExistence type="predicted"/>
<dbReference type="InterPro" id="IPR002347">
    <property type="entry name" value="SDR_fam"/>
</dbReference>
<name>A0A0R3N1S7_9BRAD</name>
<keyword evidence="1" id="KW-0560">Oxidoreductase</keyword>
<evidence type="ECO:0000256" key="1">
    <source>
        <dbReference type="ARBA" id="ARBA00023002"/>
    </source>
</evidence>
<dbReference type="GO" id="GO:0016491">
    <property type="term" value="F:oxidoreductase activity"/>
    <property type="evidence" value="ECO:0007669"/>
    <property type="project" value="UniProtKB-KW"/>
</dbReference>
<dbReference type="Proteomes" id="UP000051660">
    <property type="component" value="Unassembled WGS sequence"/>
</dbReference>